<dbReference type="Pfam" id="PF00534">
    <property type="entry name" value="Glycos_transf_1"/>
    <property type="match status" value="1"/>
</dbReference>
<dbReference type="SUPFAM" id="SSF53756">
    <property type="entry name" value="UDP-Glycosyltransferase/glycogen phosphorylase"/>
    <property type="match status" value="1"/>
</dbReference>
<dbReference type="AlphaFoldDB" id="A0A6P1Y0G9"/>
<organism evidence="4 5">
    <name type="scientific">Treponema vincentii</name>
    <dbReference type="NCBI Taxonomy" id="69710"/>
    <lineage>
        <taxon>Bacteria</taxon>
        <taxon>Pseudomonadati</taxon>
        <taxon>Spirochaetota</taxon>
        <taxon>Spirochaetia</taxon>
        <taxon>Spirochaetales</taxon>
        <taxon>Treponemataceae</taxon>
        <taxon>Treponema</taxon>
    </lineage>
</organism>
<dbReference type="EMBL" id="CP048020">
    <property type="protein sequence ID" value="QHX42422.1"/>
    <property type="molecule type" value="Genomic_DNA"/>
</dbReference>
<dbReference type="CDD" id="cd03809">
    <property type="entry name" value="GT4_MtfB-like"/>
    <property type="match status" value="1"/>
</dbReference>
<protein>
    <submittedName>
        <fullName evidence="4">Glycosyltransferase family 4 protein</fullName>
    </submittedName>
</protein>
<name>A0A6P1Y0G9_9SPIR</name>
<keyword evidence="1 4" id="KW-0808">Transferase</keyword>
<feature type="domain" description="Glycosyltransferase subfamily 4-like N-terminal" evidence="3">
    <location>
        <begin position="15"/>
        <end position="170"/>
    </location>
</feature>
<dbReference type="GO" id="GO:0016757">
    <property type="term" value="F:glycosyltransferase activity"/>
    <property type="evidence" value="ECO:0007669"/>
    <property type="project" value="InterPro"/>
</dbReference>
<gene>
    <name evidence="4" type="ORF">GWP43_01995</name>
</gene>
<dbReference type="PANTHER" id="PTHR46401:SF2">
    <property type="entry name" value="GLYCOSYLTRANSFERASE WBBK-RELATED"/>
    <property type="match status" value="1"/>
</dbReference>
<dbReference type="Pfam" id="PF13439">
    <property type="entry name" value="Glyco_transf_4"/>
    <property type="match status" value="1"/>
</dbReference>
<dbReference type="InterPro" id="IPR001296">
    <property type="entry name" value="Glyco_trans_1"/>
</dbReference>
<dbReference type="RefSeq" id="WP_162662290.1">
    <property type="nucleotide sequence ID" value="NZ_CP048020.1"/>
</dbReference>
<evidence type="ECO:0000313" key="5">
    <source>
        <dbReference type="Proteomes" id="UP000464374"/>
    </source>
</evidence>
<feature type="domain" description="Glycosyl transferase family 1" evidence="2">
    <location>
        <begin position="192"/>
        <end position="354"/>
    </location>
</feature>
<dbReference type="InterPro" id="IPR028098">
    <property type="entry name" value="Glyco_trans_4-like_N"/>
</dbReference>
<reference evidence="4 5" key="1">
    <citation type="submission" date="2020-01" db="EMBL/GenBank/DDBJ databases">
        <title>Complete genome sequence of a human oral phylogroup 1 Treponema sp. strain ATCC 700766, originally isolated from periodontitis dental plaque.</title>
        <authorList>
            <person name="Chan Y."/>
            <person name="Huo Y.-B."/>
            <person name="Yu X.-L."/>
            <person name="Zeng H."/>
            <person name="Leung W.-K."/>
            <person name="Watt R.M."/>
        </authorList>
    </citation>
    <scope>NUCLEOTIDE SEQUENCE [LARGE SCALE GENOMIC DNA]</scope>
    <source>
        <strain evidence="4 5">OMZ 804</strain>
    </source>
</reference>
<sequence>MKIGIDTFGCDHGRSGIGAYILSLVHNLPKTEHSIQLFGHELDKYTYTSGVEGVRYTCVSVGDSAFAEQTWHRLSFNTFARKQQYDIVLFPSGTKLLPMRFEVPAVLVMQNILTDNAQGYLKNISSFVSKLTLKSAKGIISPSNYIKNNLLKNGVSEDKIQVIHNGIDTDLFHPHNLQAQEALMIKPFAIRRPYIIYASRIIHPEKRHIELINAFSIFKQKTKAPHRLVIAGADGEQAEQVHQAVLRSPFASDILLTGYFPHENLPLLYSAADLCVFPSPVEGVGLPVIEAMACGIPTACVRAGALPEIAGDCTCYFEPDKPEEIATLIGDLINDTTGANKERRQKLIDAGIKWVEQYSWKKTAEETLAYLETIR</sequence>
<accession>A0A6P1Y0G9</accession>
<proteinExistence type="predicted"/>
<dbReference type="Proteomes" id="UP000464374">
    <property type="component" value="Chromosome"/>
</dbReference>
<dbReference type="Gene3D" id="3.40.50.2000">
    <property type="entry name" value="Glycogen Phosphorylase B"/>
    <property type="match status" value="2"/>
</dbReference>
<evidence type="ECO:0000313" key="4">
    <source>
        <dbReference type="EMBL" id="QHX42422.1"/>
    </source>
</evidence>
<evidence type="ECO:0000259" key="2">
    <source>
        <dbReference type="Pfam" id="PF00534"/>
    </source>
</evidence>
<evidence type="ECO:0000256" key="1">
    <source>
        <dbReference type="ARBA" id="ARBA00022679"/>
    </source>
</evidence>
<evidence type="ECO:0000259" key="3">
    <source>
        <dbReference type="Pfam" id="PF13439"/>
    </source>
</evidence>
<dbReference type="KEGG" id="trz:GWP43_01995"/>
<dbReference type="PANTHER" id="PTHR46401">
    <property type="entry name" value="GLYCOSYLTRANSFERASE WBBK-RELATED"/>
    <property type="match status" value="1"/>
</dbReference>